<dbReference type="AlphaFoldDB" id="A0A1I5HVC0"/>
<keyword evidence="2" id="KW-1133">Transmembrane helix</keyword>
<evidence type="ECO:0000256" key="2">
    <source>
        <dbReference type="SAM" id="Phobius"/>
    </source>
</evidence>
<name>A0A1I5HVC0_9PSEU</name>
<feature type="region of interest" description="Disordered" evidence="1">
    <location>
        <begin position="66"/>
        <end position="103"/>
    </location>
</feature>
<evidence type="ECO:0000256" key="1">
    <source>
        <dbReference type="SAM" id="MobiDB-lite"/>
    </source>
</evidence>
<protein>
    <submittedName>
        <fullName evidence="3">Sulfate permease, SulP family</fullName>
    </submittedName>
</protein>
<accession>A0A1I5HVC0</accession>
<gene>
    <name evidence="3" type="ORF">SAMN05421854_102100</name>
</gene>
<feature type="compositionally biased region" description="Basic and acidic residues" evidence="1">
    <location>
        <begin position="160"/>
        <end position="170"/>
    </location>
</feature>
<feature type="transmembrane region" description="Helical" evidence="2">
    <location>
        <begin position="36"/>
        <end position="53"/>
    </location>
</feature>
<proteinExistence type="predicted"/>
<feature type="region of interest" description="Disordered" evidence="1">
    <location>
        <begin position="160"/>
        <end position="184"/>
    </location>
</feature>
<dbReference type="Proteomes" id="UP000199137">
    <property type="component" value="Unassembled WGS sequence"/>
</dbReference>
<sequence>MINVKVAGSRTRLSTFLAGAFLMVLCLVFGPVVSRIPIAALVAAMVLVAFDWHSIAPVTLKRMPVGAGRGDGGDRRHRGGDRQPRDRGRGRVDHRDGDLRAPGRGDPGAALFFASGNDLVYQFDYAGDPERVVVYLSAAHIWDVSTVAALDAIATKCEARGEDRRDRRPDQTTARRCTKRCPWS</sequence>
<dbReference type="InterPro" id="IPR036513">
    <property type="entry name" value="STAS_dom_sf"/>
</dbReference>
<dbReference type="STRING" id="112413.SAMN05421854_102100"/>
<reference evidence="3 4" key="1">
    <citation type="submission" date="2016-10" db="EMBL/GenBank/DDBJ databases">
        <authorList>
            <person name="de Groot N.N."/>
        </authorList>
    </citation>
    <scope>NUCLEOTIDE SEQUENCE [LARGE SCALE GENOMIC DNA]</scope>
    <source>
        <strain evidence="3 4">DSM 44637</strain>
    </source>
</reference>
<evidence type="ECO:0000313" key="4">
    <source>
        <dbReference type="Proteomes" id="UP000199137"/>
    </source>
</evidence>
<feature type="compositionally biased region" description="Basic and acidic residues" evidence="1">
    <location>
        <begin position="80"/>
        <end position="103"/>
    </location>
</feature>
<keyword evidence="2" id="KW-0812">Transmembrane</keyword>
<organism evidence="3 4">
    <name type="scientific">Amycolatopsis rubida</name>
    <dbReference type="NCBI Taxonomy" id="112413"/>
    <lineage>
        <taxon>Bacteria</taxon>
        <taxon>Bacillati</taxon>
        <taxon>Actinomycetota</taxon>
        <taxon>Actinomycetes</taxon>
        <taxon>Pseudonocardiales</taxon>
        <taxon>Pseudonocardiaceae</taxon>
        <taxon>Amycolatopsis</taxon>
    </lineage>
</organism>
<dbReference type="Gene3D" id="3.30.750.24">
    <property type="entry name" value="STAS domain"/>
    <property type="match status" value="1"/>
</dbReference>
<evidence type="ECO:0000313" key="3">
    <source>
        <dbReference type="EMBL" id="SFO52242.1"/>
    </source>
</evidence>
<keyword evidence="2" id="KW-0472">Membrane</keyword>
<feature type="transmembrane region" description="Helical" evidence="2">
    <location>
        <begin position="12"/>
        <end position="30"/>
    </location>
</feature>
<dbReference type="EMBL" id="FOWC01000002">
    <property type="protein sequence ID" value="SFO52242.1"/>
    <property type="molecule type" value="Genomic_DNA"/>
</dbReference>
<dbReference type="RefSeq" id="WP_342029796.1">
    <property type="nucleotide sequence ID" value="NZ_FOWC01000002.1"/>
</dbReference>